<comment type="caution">
    <text evidence="1">The sequence shown here is derived from an EMBL/GenBank/DDBJ whole genome shotgun (WGS) entry which is preliminary data.</text>
</comment>
<evidence type="ECO:0000313" key="1">
    <source>
        <dbReference type="EMBL" id="KER01053.1"/>
    </source>
</evidence>
<dbReference type="PATRIC" id="fig|1393735.3.peg.4426"/>
<proteinExistence type="predicted"/>
<name>A0A081RQV0_PHOTE</name>
<evidence type="ECO:0000313" key="2">
    <source>
        <dbReference type="Proteomes" id="UP000028002"/>
    </source>
</evidence>
<gene>
    <name evidence="1" type="ORF">MEG1DRAFT_04324</name>
</gene>
<protein>
    <submittedName>
        <fullName evidence="1">Uncharacterized protein</fullName>
    </submittedName>
</protein>
<accession>A0A081RQV0</accession>
<dbReference type="Proteomes" id="UP000028002">
    <property type="component" value="Unassembled WGS sequence"/>
</dbReference>
<dbReference type="AlphaFoldDB" id="A0A081RQV0"/>
<sequence>MEISEKLIGDLERILSMKGCSGLTKWEYDFINGLSRYFRGGKYLTGRQKNMARGLIKKYSEGSKKPVDTFARNTPVLAAGTTKHRAPTGDYVTESALREWGGKTC</sequence>
<dbReference type="RefSeq" id="WP_036841582.1">
    <property type="nucleotide sequence ID" value="NZ_CAWLUD010000108.1"/>
</dbReference>
<dbReference type="EMBL" id="JGVH01000108">
    <property type="protein sequence ID" value="KER01053.1"/>
    <property type="molecule type" value="Genomic_DNA"/>
</dbReference>
<organism evidence="1 2">
    <name type="scientific">Photorhabdus temperata subsp. temperata Meg1</name>
    <dbReference type="NCBI Taxonomy" id="1393735"/>
    <lineage>
        <taxon>Bacteria</taxon>
        <taxon>Pseudomonadati</taxon>
        <taxon>Pseudomonadota</taxon>
        <taxon>Gammaproteobacteria</taxon>
        <taxon>Enterobacterales</taxon>
        <taxon>Morganellaceae</taxon>
        <taxon>Photorhabdus</taxon>
    </lineage>
</organism>
<reference evidence="1 2" key="1">
    <citation type="submission" date="2014-03" db="EMBL/GenBank/DDBJ databases">
        <title>Draft Genome of Photorhabdus temperata Meg1.</title>
        <authorList>
            <person name="Hurst S.G.IV."/>
            <person name="Morris K."/>
            <person name="Thomas K."/>
            <person name="Tisa L.S."/>
        </authorList>
    </citation>
    <scope>NUCLEOTIDE SEQUENCE [LARGE SCALE GENOMIC DNA]</scope>
    <source>
        <strain evidence="1 2">Meg1</strain>
    </source>
</reference>